<dbReference type="SUPFAM" id="SSF55781">
    <property type="entry name" value="GAF domain-like"/>
    <property type="match status" value="1"/>
</dbReference>
<feature type="compositionally biased region" description="Basic residues" evidence="4">
    <location>
        <begin position="508"/>
        <end position="520"/>
    </location>
</feature>
<feature type="compositionally biased region" description="Basic and acidic residues" evidence="4">
    <location>
        <begin position="468"/>
        <end position="477"/>
    </location>
</feature>
<dbReference type="SUPFAM" id="SSF47384">
    <property type="entry name" value="Homodimeric domain of signal transducing histidine kinase"/>
    <property type="match status" value="1"/>
</dbReference>
<dbReference type="SMART" id="SM00388">
    <property type="entry name" value="HisKA"/>
    <property type="match status" value="1"/>
</dbReference>
<dbReference type="EMBL" id="JASJQH010000836">
    <property type="protein sequence ID" value="KAK9762775.1"/>
    <property type="molecule type" value="Genomic_DNA"/>
</dbReference>
<dbReference type="InterPro" id="IPR005467">
    <property type="entry name" value="His_kinase_dom"/>
</dbReference>
<evidence type="ECO:0000256" key="4">
    <source>
        <dbReference type="SAM" id="MobiDB-lite"/>
    </source>
</evidence>
<organism evidence="7 8">
    <name type="scientific">Basidiobolus ranarum</name>
    <dbReference type="NCBI Taxonomy" id="34480"/>
    <lineage>
        <taxon>Eukaryota</taxon>
        <taxon>Fungi</taxon>
        <taxon>Fungi incertae sedis</taxon>
        <taxon>Zoopagomycota</taxon>
        <taxon>Entomophthoromycotina</taxon>
        <taxon>Basidiobolomycetes</taxon>
        <taxon>Basidiobolales</taxon>
        <taxon>Basidiobolaceae</taxon>
        <taxon>Basidiobolus</taxon>
    </lineage>
</organism>
<dbReference type="InterPro" id="IPR001789">
    <property type="entry name" value="Sig_transdc_resp-reg_receiver"/>
</dbReference>
<dbReference type="PANTHER" id="PTHR45339:SF5">
    <property type="entry name" value="HISTIDINE KINASE"/>
    <property type="match status" value="1"/>
</dbReference>
<dbReference type="PROSITE" id="PS50110">
    <property type="entry name" value="RESPONSE_REGULATORY"/>
    <property type="match status" value="1"/>
</dbReference>
<dbReference type="Pfam" id="PF00072">
    <property type="entry name" value="Response_reg"/>
    <property type="match status" value="1"/>
</dbReference>
<evidence type="ECO:0000256" key="3">
    <source>
        <dbReference type="SAM" id="Coils"/>
    </source>
</evidence>
<dbReference type="Gene3D" id="3.30.450.270">
    <property type="match status" value="1"/>
</dbReference>
<dbReference type="PANTHER" id="PTHR45339">
    <property type="entry name" value="HYBRID SIGNAL TRANSDUCTION HISTIDINE KINASE J"/>
    <property type="match status" value="1"/>
</dbReference>
<feature type="domain" description="Response regulatory" evidence="6">
    <location>
        <begin position="551"/>
        <end position="693"/>
    </location>
</feature>
<dbReference type="InterPro" id="IPR036097">
    <property type="entry name" value="HisK_dim/P_sf"/>
</dbReference>
<feature type="coiled-coil region" evidence="3">
    <location>
        <begin position="177"/>
        <end position="207"/>
    </location>
</feature>
<evidence type="ECO:0000256" key="2">
    <source>
        <dbReference type="PROSITE-ProRule" id="PRU00169"/>
    </source>
</evidence>
<protein>
    <recommendedName>
        <fullName evidence="9">Histidine kinase</fullName>
    </recommendedName>
</protein>
<dbReference type="Pfam" id="PF00360">
    <property type="entry name" value="PHY"/>
    <property type="match status" value="1"/>
</dbReference>
<dbReference type="PROSITE" id="PS50109">
    <property type="entry name" value="HIS_KIN"/>
    <property type="match status" value="1"/>
</dbReference>
<evidence type="ECO:0000256" key="1">
    <source>
        <dbReference type="ARBA" id="ARBA00022553"/>
    </source>
</evidence>
<gene>
    <name evidence="7" type="ORF">K7432_011173</name>
</gene>
<proteinExistence type="predicted"/>
<evidence type="ECO:0000313" key="7">
    <source>
        <dbReference type="EMBL" id="KAK9762775.1"/>
    </source>
</evidence>
<dbReference type="InterPro" id="IPR011006">
    <property type="entry name" value="CheY-like_superfamily"/>
</dbReference>
<evidence type="ECO:0000259" key="6">
    <source>
        <dbReference type="PROSITE" id="PS50110"/>
    </source>
</evidence>
<sequence length="707" mass="78246">MAYERFIRATGPAVCKLVSADYSFFMIRDRGIAIPSPAFIPDPLALENYVKFIKASDITEIIVSNHVTKDFEGLTSSRGLAGVIHIPLSDDGKDWLCFCKMEEVAHVTWAGEPKKSMEPGTISGNDSEGHRYLMPRTSFSKWTQIIEGKSPQWNQVNPELLLTIKSVYEESLKTWKNKMLLIDNHQARNKNAELERAKRIAEESDKKKSMLLANVSHEGVIELVLDTQLDAEQKQMLVEAKQASNALTSIINDLLDFAKLEAGNLPMQDIPFNLPNLVVETSDMYCKVIEAKGIKFQTVVDSSLPQWIRGDPQRIKQILMNFVSNSCKYTNSGLIRVEAILFAVKEGDNVDIKLRVSDSGIGIPRDKQSLIFEKFEQADNSLSRAVSGTGLGLAIAQNLSVKMGGSIGFSSVQDVGSEFYVIIPFKVVDEHSPAEESIEIISSSATTPEEEIAANVPQPQATPTPHSKLPELNDREVSSGPDEDALSVSRISSTKEESSKPSADSPKKGHASNFRRKKANGKLTPTSSLSPVQLTQDQLHNISDDPNVTLYVLVVEDNVLNQTLILRMLQKLKYSVSVANNGQEAVDIYISKNRDDGHITFNKKGTAISGDVFDVILMDLQMPIMDGFEATQNILQFQAGLPPMQELRVAPIIAVTAQAMRGDRELCLSKGMKGYISKPIDFHLFRETLEGIKKEKIKNLRASEPIV</sequence>
<dbReference type="Gene3D" id="3.40.50.2300">
    <property type="match status" value="1"/>
</dbReference>
<evidence type="ECO:0000259" key="5">
    <source>
        <dbReference type="PROSITE" id="PS50109"/>
    </source>
</evidence>
<evidence type="ECO:0000313" key="8">
    <source>
        <dbReference type="Proteomes" id="UP001479436"/>
    </source>
</evidence>
<dbReference type="Gene3D" id="3.30.565.10">
    <property type="entry name" value="Histidine kinase-like ATPase, C-terminal domain"/>
    <property type="match status" value="1"/>
</dbReference>
<dbReference type="CDD" id="cd00082">
    <property type="entry name" value="HisKA"/>
    <property type="match status" value="1"/>
</dbReference>
<dbReference type="Gene3D" id="1.10.287.130">
    <property type="match status" value="1"/>
</dbReference>
<dbReference type="InterPro" id="IPR003661">
    <property type="entry name" value="HisK_dim/P_dom"/>
</dbReference>
<comment type="caution">
    <text evidence="7">The sequence shown here is derived from an EMBL/GenBank/DDBJ whole genome shotgun (WGS) entry which is preliminary data.</text>
</comment>
<accession>A0ABR2WMR5</accession>
<dbReference type="SUPFAM" id="SSF55874">
    <property type="entry name" value="ATPase domain of HSP90 chaperone/DNA topoisomerase II/histidine kinase"/>
    <property type="match status" value="1"/>
</dbReference>
<dbReference type="SMART" id="SM00387">
    <property type="entry name" value="HATPase_c"/>
    <property type="match status" value="1"/>
</dbReference>
<dbReference type="InterPro" id="IPR013515">
    <property type="entry name" value="Phytochrome_cen-reg"/>
</dbReference>
<dbReference type="InterPro" id="IPR043150">
    <property type="entry name" value="Phytochrome_PHY_sf"/>
</dbReference>
<dbReference type="CDD" id="cd16922">
    <property type="entry name" value="HATPase_EvgS-ArcB-TorS-like"/>
    <property type="match status" value="1"/>
</dbReference>
<dbReference type="InterPro" id="IPR003594">
    <property type="entry name" value="HATPase_dom"/>
</dbReference>
<dbReference type="Proteomes" id="UP001479436">
    <property type="component" value="Unassembled WGS sequence"/>
</dbReference>
<evidence type="ECO:0008006" key="9">
    <source>
        <dbReference type="Google" id="ProtNLM"/>
    </source>
</evidence>
<dbReference type="InterPro" id="IPR004358">
    <property type="entry name" value="Sig_transdc_His_kin-like_C"/>
</dbReference>
<name>A0ABR2WMR5_9FUNG</name>
<dbReference type="SMART" id="SM00448">
    <property type="entry name" value="REC"/>
    <property type="match status" value="1"/>
</dbReference>
<dbReference type="InterPro" id="IPR036890">
    <property type="entry name" value="HATPase_C_sf"/>
</dbReference>
<dbReference type="CDD" id="cd17546">
    <property type="entry name" value="REC_hyHK_CKI1_RcsC-like"/>
    <property type="match status" value="1"/>
</dbReference>
<keyword evidence="1 2" id="KW-0597">Phosphoprotein</keyword>
<keyword evidence="8" id="KW-1185">Reference proteome</keyword>
<dbReference type="SUPFAM" id="SSF52172">
    <property type="entry name" value="CheY-like"/>
    <property type="match status" value="1"/>
</dbReference>
<dbReference type="PRINTS" id="PR00344">
    <property type="entry name" value="BCTRLSENSOR"/>
</dbReference>
<feature type="domain" description="Histidine kinase" evidence="5">
    <location>
        <begin position="199"/>
        <end position="427"/>
    </location>
</feature>
<reference evidence="7 8" key="1">
    <citation type="submission" date="2023-04" db="EMBL/GenBank/DDBJ databases">
        <title>Genome of Basidiobolus ranarum AG-B5.</title>
        <authorList>
            <person name="Stajich J.E."/>
            <person name="Carter-House D."/>
            <person name="Gryganskyi A."/>
        </authorList>
    </citation>
    <scope>NUCLEOTIDE SEQUENCE [LARGE SCALE GENOMIC DNA]</scope>
    <source>
        <strain evidence="7 8">AG-B5</strain>
    </source>
</reference>
<feature type="modified residue" description="4-aspartylphosphate" evidence="2">
    <location>
        <position position="619"/>
    </location>
</feature>
<keyword evidence="3" id="KW-0175">Coiled coil</keyword>
<feature type="region of interest" description="Disordered" evidence="4">
    <location>
        <begin position="443"/>
        <end position="530"/>
    </location>
</feature>
<dbReference type="Pfam" id="PF02518">
    <property type="entry name" value="HATPase_c"/>
    <property type="match status" value="1"/>
</dbReference>